<dbReference type="EMBL" id="JACWMS010000002">
    <property type="protein sequence ID" value="MBD1320192.1"/>
    <property type="molecule type" value="Genomic_DNA"/>
</dbReference>
<gene>
    <name evidence="2" type="ORF">IDF66_11390</name>
</gene>
<comment type="caution">
    <text evidence="2">The sequence shown here is derived from an EMBL/GenBank/DDBJ whole genome shotgun (WGS) entry which is preliminary data.</text>
</comment>
<dbReference type="RefSeq" id="WP_190266920.1">
    <property type="nucleotide sequence ID" value="NZ_BAABAD010000004.1"/>
</dbReference>
<proteinExistence type="predicted"/>
<keyword evidence="3" id="KW-1185">Reference proteome</keyword>
<keyword evidence="1" id="KW-0472">Membrane</keyword>
<evidence type="ECO:0000256" key="1">
    <source>
        <dbReference type="SAM" id="Phobius"/>
    </source>
</evidence>
<keyword evidence="1" id="KW-1133">Transmembrane helix</keyword>
<evidence type="ECO:0000313" key="3">
    <source>
        <dbReference type="Proteomes" id="UP000602395"/>
    </source>
</evidence>
<dbReference type="PROSITE" id="PS51257">
    <property type="entry name" value="PROKAR_LIPOPROTEIN"/>
    <property type="match status" value="1"/>
</dbReference>
<organism evidence="2 3">
    <name type="scientific">Gordonia hankookensis</name>
    <dbReference type="NCBI Taxonomy" id="589403"/>
    <lineage>
        <taxon>Bacteria</taxon>
        <taxon>Bacillati</taxon>
        <taxon>Actinomycetota</taxon>
        <taxon>Actinomycetes</taxon>
        <taxon>Mycobacteriales</taxon>
        <taxon>Gordoniaceae</taxon>
        <taxon>Gordonia</taxon>
    </lineage>
</organism>
<evidence type="ECO:0008006" key="4">
    <source>
        <dbReference type="Google" id="ProtNLM"/>
    </source>
</evidence>
<evidence type="ECO:0000313" key="2">
    <source>
        <dbReference type="EMBL" id="MBD1320192.1"/>
    </source>
</evidence>
<feature type="transmembrane region" description="Helical" evidence="1">
    <location>
        <begin position="53"/>
        <end position="73"/>
    </location>
</feature>
<protein>
    <recommendedName>
        <fullName evidence="4">Transmembrane protein</fullName>
    </recommendedName>
</protein>
<dbReference type="Proteomes" id="UP000602395">
    <property type="component" value="Unassembled WGS sequence"/>
</dbReference>
<reference evidence="2 3" key="1">
    <citation type="submission" date="2020-09" db="EMBL/GenBank/DDBJ databases">
        <title>Novel species in genus Gordonia.</title>
        <authorList>
            <person name="Zhang G."/>
        </authorList>
    </citation>
    <scope>NUCLEOTIDE SEQUENCE [LARGE SCALE GENOMIC DNA]</scope>
    <source>
        <strain evidence="2 3">ON-33</strain>
    </source>
</reference>
<name>A0ABR7WE91_9ACTN</name>
<sequence length="74" mass="8225">MGELGRTTNLVMLIVIITVGVAASGCAVTAAYLYLHVRPDRDHMTRDRLARRWLVATAALGFTVIVLRFVWVLL</sequence>
<feature type="transmembrane region" description="Helical" evidence="1">
    <location>
        <begin position="12"/>
        <end position="33"/>
    </location>
</feature>
<keyword evidence="1" id="KW-0812">Transmembrane</keyword>
<accession>A0ABR7WE91</accession>